<dbReference type="RefSeq" id="WP_279852057.1">
    <property type="nucleotide sequence ID" value="NZ_JAOCIA010000061.1"/>
</dbReference>
<sequence length="53" mass="5983">MKADEDLILPIYVAERLFEDEWRPQVGQYASGTLWLQAYATSRLDGPGKQSPA</sequence>
<accession>A0AA43AZ61</accession>
<gene>
    <name evidence="1" type="ORF">N5J23_17480</name>
</gene>
<organism evidence="1 2">
    <name type="scientific">Comamonas aquatica</name>
    <dbReference type="NCBI Taxonomy" id="225991"/>
    <lineage>
        <taxon>Bacteria</taxon>
        <taxon>Pseudomonadati</taxon>
        <taxon>Pseudomonadota</taxon>
        <taxon>Betaproteobacteria</taxon>
        <taxon>Burkholderiales</taxon>
        <taxon>Comamonadaceae</taxon>
        <taxon>Comamonas</taxon>
    </lineage>
</organism>
<proteinExistence type="predicted"/>
<dbReference type="EMBL" id="JAOCJW010000058">
    <property type="protein sequence ID" value="MDH2007299.1"/>
    <property type="molecule type" value="Genomic_DNA"/>
</dbReference>
<protein>
    <submittedName>
        <fullName evidence="1">Uncharacterized protein</fullName>
    </submittedName>
</protein>
<dbReference type="Proteomes" id="UP001161294">
    <property type="component" value="Unassembled WGS sequence"/>
</dbReference>
<name>A0AA43AZ61_9BURK</name>
<comment type="caution">
    <text evidence="1">The sequence shown here is derived from an EMBL/GenBank/DDBJ whole genome shotgun (WGS) entry which is preliminary data.</text>
</comment>
<reference evidence="1" key="1">
    <citation type="submission" date="2022-09" db="EMBL/GenBank/DDBJ databases">
        <title>Intensive care unit water sources are persistently colonized with multi-drug resistant bacteria and are the site of extensive horizontal gene transfer of antibiotic resistance genes.</title>
        <authorList>
            <person name="Diorio-Toth L."/>
        </authorList>
    </citation>
    <scope>NUCLEOTIDE SEQUENCE</scope>
    <source>
        <strain evidence="1">GD03686</strain>
    </source>
</reference>
<evidence type="ECO:0000313" key="1">
    <source>
        <dbReference type="EMBL" id="MDH2007299.1"/>
    </source>
</evidence>
<evidence type="ECO:0000313" key="2">
    <source>
        <dbReference type="Proteomes" id="UP001161294"/>
    </source>
</evidence>
<dbReference type="AlphaFoldDB" id="A0AA43AZ61"/>